<dbReference type="Proteomes" id="UP000297703">
    <property type="component" value="Unassembled WGS sequence"/>
</dbReference>
<reference evidence="2 3" key="1">
    <citation type="submission" date="2019-04" db="EMBL/GenBank/DDBJ databases">
        <title>Draft genome of the big-headed turtle Platysternon megacephalum.</title>
        <authorList>
            <person name="Gong S."/>
        </authorList>
    </citation>
    <scope>NUCLEOTIDE SEQUENCE [LARGE SCALE GENOMIC DNA]</scope>
    <source>
        <strain evidence="2">DO16091913</strain>
        <tissue evidence="2">Muscle</tissue>
    </source>
</reference>
<dbReference type="AlphaFoldDB" id="A0A4D9DWY1"/>
<comment type="caution">
    <text evidence="2">The sequence shown here is derived from an EMBL/GenBank/DDBJ whole genome shotgun (WGS) entry which is preliminary data.</text>
</comment>
<evidence type="ECO:0000313" key="3">
    <source>
        <dbReference type="Proteomes" id="UP000297703"/>
    </source>
</evidence>
<evidence type="ECO:0000256" key="1">
    <source>
        <dbReference type="SAM" id="MobiDB-lite"/>
    </source>
</evidence>
<evidence type="ECO:0000313" key="2">
    <source>
        <dbReference type="EMBL" id="TFJ99549.1"/>
    </source>
</evidence>
<keyword evidence="3" id="KW-1185">Reference proteome</keyword>
<protein>
    <submittedName>
        <fullName evidence="2">E3 ubiquitin-protein ligase TRIM69</fullName>
    </submittedName>
</protein>
<feature type="region of interest" description="Disordered" evidence="1">
    <location>
        <begin position="1"/>
        <end position="40"/>
    </location>
</feature>
<accession>A0A4D9DWY1</accession>
<reference evidence="2 3" key="2">
    <citation type="submission" date="2019-04" db="EMBL/GenBank/DDBJ databases">
        <title>The genome sequence of big-headed turtle.</title>
        <authorList>
            <person name="Gong S."/>
        </authorList>
    </citation>
    <scope>NUCLEOTIDE SEQUENCE [LARGE SCALE GENOMIC DNA]</scope>
    <source>
        <strain evidence="2">DO16091913</strain>
        <tissue evidence="2">Muscle</tissue>
    </source>
</reference>
<proteinExistence type="predicted"/>
<name>A0A4D9DWY1_9SAUR</name>
<organism evidence="2 3">
    <name type="scientific">Platysternon megacephalum</name>
    <name type="common">big-headed turtle</name>
    <dbReference type="NCBI Taxonomy" id="55544"/>
    <lineage>
        <taxon>Eukaryota</taxon>
        <taxon>Metazoa</taxon>
        <taxon>Chordata</taxon>
        <taxon>Craniata</taxon>
        <taxon>Vertebrata</taxon>
        <taxon>Euteleostomi</taxon>
        <taxon>Archelosauria</taxon>
        <taxon>Testudinata</taxon>
        <taxon>Testudines</taxon>
        <taxon>Cryptodira</taxon>
        <taxon>Durocryptodira</taxon>
        <taxon>Testudinoidea</taxon>
        <taxon>Platysternidae</taxon>
        <taxon>Platysternon</taxon>
    </lineage>
</organism>
<gene>
    <name evidence="2" type="ORF">DR999_PMT18389</name>
</gene>
<sequence>MGSESTPRQEEPGLRCSRSGSCPATPRASREATPLHHHQLQPCTDLKTKVPILKTLTNAIEVNGHYGPDPNPMERLTSKFMQGVETRTMPCLLLGTDRTDDCIGYSTDHATFAGADYDRDASALLSVNRQHRNGPTDSNKSETEAD</sequence>
<dbReference type="EMBL" id="QXTE01000320">
    <property type="protein sequence ID" value="TFJ99549.1"/>
    <property type="molecule type" value="Genomic_DNA"/>
</dbReference>